<feature type="region of interest" description="Disordered" evidence="1">
    <location>
        <begin position="129"/>
        <end position="163"/>
    </location>
</feature>
<dbReference type="EMBL" id="PGOL01001333">
    <property type="protein sequence ID" value="PKI58985.1"/>
    <property type="molecule type" value="Genomic_DNA"/>
</dbReference>
<evidence type="ECO:0000313" key="2">
    <source>
        <dbReference type="EMBL" id="PKI58985.1"/>
    </source>
</evidence>
<accession>A0A2I0JRQ7</accession>
<sequence length="163" mass="17528">MPARSGQIRKCQKGLGVQAPGCGKSRGKLEKGASEVGSAPWNEQTRIGAVGSTGRPDWQSGLSGLYRLIGVAFLCGSVALDSQGTKDHACGGFGRRAHVDFLEIKNKVGEKREKWRWCAVERLSARDHLVTGESESHEESLGNDGTTRHSREVVEMSGKPGKP</sequence>
<evidence type="ECO:0000313" key="3">
    <source>
        <dbReference type="Proteomes" id="UP000233551"/>
    </source>
</evidence>
<keyword evidence="3" id="KW-1185">Reference proteome</keyword>
<comment type="caution">
    <text evidence="2">The sequence shown here is derived from an EMBL/GenBank/DDBJ whole genome shotgun (WGS) entry which is preliminary data.</text>
</comment>
<organism evidence="2 3">
    <name type="scientific">Punica granatum</name>
    <name type="common">Pomegranate</name>
    <dbReference type="NCBI Taxonomy" id="22663"/>
    <lineage>
        <taxon>Eukaryota</taxon>
        <taxon>Viridiplantae</taxon>
        <taxon>Streptophyta</taxon>
        <taxon>Embryophyta</taxon>
        <taxon>Tracheophyta</taxon>
        <taxon>Spermatophyta</taxon>
        <taxon>Magnoliopsida</taxon>
        <taxon>eudicotyledons</taxon>
        <taxon>Gunneridae</taxon>
        <taxon>Pentapetalae</taxon>
        <taxon>rosids</taxon>
        <taxon>malvids</taxon>
        <taxon>Myrtales</taxon>
        <taxon>Lythraceae</taxon>
        <taxon>Punica</taxon>
    </lineage>
</organism>
<gene>
    <name evidence="2" type="ORF">CRG98_020630</name>
</gene>
<dbReference type="Proteomes" id="UP000233551">
    <property type="component" value="Unassembled WGS sequence"/>
</dbReference>
<dbReference type="AlphaFoldDB" id="A0A2I0JRQ7"/>
<protein>
    <submittedName>
        <fullName evidence="2">Uncharacterized protein</fullName>
    </submittedName>
</protein>
<reference evidence="2 3" key="1">
    <citation type="submission" date="2017-11" db="EMBL/GenBank/DDBJ databases">
        <title>De-novo sequencing of pomegranate (Punica granatum L.) genome.</title>
        <authorList>
            <person name="Akparov Z."/>
            <person name="Amiraslanov A."/>
            <person name="Hajiyeva S."/>
            <person name="Abbasov M."/>
            <person name="Kaur K."/>
            <person name="Hamwieh A."/>
            <person name="Solovyev V."/>
            <person name="Salamov A."/>
            <person name="Braich B."/>
            <person name="Kosarev P."/>
            <person name="Mahmoud A."/>
            <person name="Hajiyev E."/>
            <person name="Babayeva S."/>
            <person name="Izzatullayeva V."/>
            <person name="Mammadov A."/>
            <person name="Mammadov A."/>
            <person name="Sharifova S."/>
            <person name="Ojaghi J."/>
            <person name="Eynullazada K."/>
            <person name="Bayramov B."/>
            <person name="Abdulazimova A."/>
            <person name="Shahmuradov I."/>
        </authorList>
    </citation>
    <scope>NUCLEOTIDE SEQUENCE [LARGE SCALE GENOMIC DNA]</scope>
    <source>
        <strain evidence="3">cv. AG2017</strain>
        <tissue evidence="2">Leaf</tissue>
    </source>
</reference>
<proteinExistence type="predicted"/>
<name>A0A2I0JRQ7_PUNGR</name>
<evidence type="ECO:0000256" key="1">
    <source>
        <dbReference type="SAM" id="MobiDB-lite"/>
    </source>
</evidence>
<feature type="compositionally biased region" description="Basic and acidic residues" evidence="1">
    <location>
        <begin position="129"/>
        <end position="154"/>
    </location>
</feature>